<dbReference type="PANTHER" id="PTHR48152:SF3">
    <property type="entry name" value="DUF946 FAMILY PROTEIN (DUF946)"/>
    <property type="match status" value="1"/>
</dbReference>
<evidence type="ECO:0000313" key="2">
    <source>
        <dbReference type="Proteomes" id="UP001172457"/>
    </source>
</evidence>
<evidence type="ECO:0000313" key="1">
    <source>
        <dbReference type="EMBL" id="KAJ9537169.1"/>
    </source>
</evidence>
<keyword evidence="2" id="KW-1185">Reference proteome</keyword>
<proteinExistence type="predicted"/>
<dbReference type="EMBL" id="JARYMX010000008">
    <property type="protein sequence ID" value="KAJ9537169.1"/>
    <property type="molecule type" value="Genomic_DNA"/>
</dbReference>
<reference evidence="1" key="1">
    <citation type="submission" date="2023-03" db="EMBL/GenBank/DDBJ databases">
        <title>Chromosome-scale reference genome and RAD-based genetic map of yellow starthistle (Centaurea solstitialis) reveal putative structural variation and QTLs associated with invader traits.</title>
        <authorList>
            <person name="Reatini B."/>
            <person name="Cang F.A."/>
            <person name="Jiang Q."/>
            <person name="Mckibben M.T.W."/>
            <person name="Barker M.S."/>
            <person name="Rieseberg L.H."/>
            <person name="Dlugosch K.M."/>
        </authorList>
    </citation>
    <scope>NUCLEOTIDE SEQUENCE</scope>
    <source>
        <strain evidence="1">CAN-66</strain>
        <tissue evidence="1">Leaf</tissue>
    </source>
</reference>
<dbReference type="Pfam" id="PF06101">
    <property type="entry name" value="Vps62"/>
    <property type="match status" value="1"/>
</dbReference>
<dbReference type="Proteomes" id="UP001172457">
    <property type="component" value="Chromosome 8"/>
</dbReference>
<organism evidence="1 2">
    <name type="scientific">Centaurea solstitialis</name>
    <name type="common">yellow star-thistle</name>
    <dbReference type="NCBI Taxonomy" id="347529"/>
    <lineage>
        <taxon>Eukaryota</taxon>
        <taxon>Viridiplantae</taxon>
        <taxon>Streptophyta</taxon>
        <taxon>Embryophyta</taxon>
        <taxon>Tracheophyta</taxon>
        <taxon>Spermatophyta</taxon>
        <taxon>Magnoliopsida</taxon>
        <taxon>eudicotyledons</taxon>
        <taxon>Gunneridae</taxon>
        <taxon>Pentapetalae</taxon>
        <taxon>asterids</taxon>
        <taxon>campanulids</taxon>
        <taxon>Asterales</taxon>
        <taxon>Asteraceae</taxon>
        <taxon>Carduoideae</taxon>
        <taxon>Cardueae</taxon>
        <taxon>Centaureinae</taxon>
        <taxon>Centaurea</taxon>
    </lineage>
</organism>
<sequence length="111" mass="12024">MGNFVSCFTSSTETFPIETRFKFPSPLPSWPTGEGFASGTIDLGGLQVCQITSFNKIWNDDEVTFFNPSPIPDGFSILGSYCQSNNTPLFGWVLAGKDVSGGTLAARWTTL</sequence>
<dbReference type="InterPro" id="IPR009291">
    <property type="entry name" value="Vps62"/>
</dbReference>
<accession>A0AA38W4F5</accession>
<comment type="caution">
    <text evidence="1">The sequence shown here is derived from an EMBL/GenBank/DDBJ whole genome shotgun (WGS) entry which is preliminary data.</text>
</comment>
<dbReference type="AlphaFoldDB" id="A0AA38W4F5"/>
<gene>
    <name evidence="1" type="ORF">OSB04_029902</name>
</gene>
<protein>
    <submittedName>
        <fullName evidence="1">Uncharacterized protein</fullName>
    </submittedName>
</protein>
<name>A0AA38W4F5_9ASTR</name>
<dbReference type="PANTHER" id="PTHR48152">
    <property type="entry name" value="F1C9.34 PROTEIN"/>
    <property type="match status" value="1"/>
</dbReference>